<evidence type="ECO:0000313" key="4">
    <source>
        <dbReference type="EMBL" id="CAG2248499.1"/>
    </source>
</evidence>
<keyword evidence="5" id="KW-1185">Reference proteome</keyword>
<dbReference type="PROSITE" id="PS50041">
    <property type="entry name" value="C_TYPE_LECTIN_2"/>
    <property type="match status" value="2"/>
</dbReference>
<dbReference type="SMART" id="SM00034">
    <property type="entry name" value="CLECT"/>
    <property type="match status" value="1"/>
</dbReference>
<dbReference type="InterPro" id="IPR001304">
    <property type="entry name" value="C-type_lectin-like"/>
</dbReference>
<protein>
    <recommendedName>
        <fullName evidence="3">C-type lectin domain-containing protein</fullName>
    </recommendedName>
</protein>
<comment type="caution">
    <text evidence="4">The sequence shown here is derived from an EMBL/GenBank/DDBJ whole genome shotgun (WGS) entry which is preliminary data.</text>
</comment>
<dbReference type="InterPro" id="IPR050111">
    <property type="entry name" value="C-type_lectin/snaclec_domain"/>
</dbReference>
<dbReference type="PANTHER" id="PTHR22803">
    <property type="entry name" value="MANNOSE, PHOSPHOLIPASE, LECTIN RECEPTOR RELATED"/>
    <property type="match status" value="1"/>
</dbReference>
<dbReference type="Pfam" id="PF00059">
    <property type="entry name" value="Lectin_C"/>
    <property type="match status" value="2"/>
</dbReference>
<dbReference type="Gene3D" id="3.10.100.10">
    <property type="entry name" value="Mannose-Binding Protein A, subunit A"/>
    <property type="match status" value="2"/>
</dbReference>
<reference evidence="4" key="1">
    <citation type="submission" date="2021-03" db="EMBL/GenBank/DDBJ databases">
        <authorList>
            <person name="Bekaert M."/>
        </authorList>
    </citation>
    <scope>NUCLEOTIDE SEQUENCE</scope>
</reference>
<dbReference type="InterPro" id="IPR016187">
    <property type="entry name" value="CTDL_fold"/>
</dbReference>
<proteinExistence type="predicted"/>
<accession>A0A8S3US30</accession>
<dbReference type="OrthoDB" id="418245at2759"/>
<evidence type="ECO:0000256" key="1">
    <source>
        <dbReference type="ARBA" id="ARBA00023157"/>
    </source>
</evidence>
<evidence type="ECO:0000259" key="3">
    <source>
        <dbReference type="PROSITE" id="PS50041"/>
    </source>
</evidence>
<dbReference type="InterPro" id="IPR016186">
    <property type="entry name" value="C-type_lectin-like/link_sf"/>
</dbReference>
<keyword evidence="2" id="KW-0732">Signal</keyword>
<dbReference type="EMBL" id="CAJPWZ010002942">
    <property type="protein sequence ID" value="CAG2248499.1"/>
    <property type="molecule type" value="Genomic_DNA"/>
</dbReference>
<gene>
    <name evidence="4" type="ORF">MEDL_60377</name>
</gene>
<keyword evidence="1" id="KW-1015">Disulfide bond</keyword>
<feature type="domain" description="C-type lectin" evidence="3">
    <location>
        <begin position="121"/>
        <end position="210"/>
    </location>
</feature>
<sequence>MNMNICYFAYCVFICFITSRFKKAVNANDENVRGKTFKIEGSTRLLQTENTTDTYSESMVACAVLCLIDHRCCVASFDRGTSICRIDSSGRCNIVTEPQAEWWIIRRSSYLPLTCTGCINFEGSSFSIFEEQLGWEKAKENCELLGGKLAEFETLEENEFIKDELMTRNTGARGYWIGGFNFHNDNDMEWFSQPDTPMSYSDIELSQPDGPLDQLCMVMWKDFGFQWEVESIEENEFIKNLAKGRFLLTGGDHYYWLGGYNYDHDTNMEWTRNPSRPMPFSDWYPGEPNRLTYEFCLALYQPAEYLWIDYQCKDAISFICEFDNN</sequence>
<organism evidence="4 5">
    <name type="scientific">Mytilus edulis</name>
    <name type="common">Blue mussel</name>
    <dbReference type="NCBI Taxonomy" id="6550"/>
    <lineage>
        <taxon>Eukaryota</taxon>
        <taxon>Metazoa</taxon>
        <taxon>Spiralia</taxon>
        <taxon>Lophotrochozoa</taxon>
        <taxon>Mollusca</taxon>
        <taxon>Bivalvia</taxon>
        <taxon>Autobranchia</taxon>
        <taxon>Pteriomorphia</taxon>
        <taxon>Mytilida</taxon>
        <taxon>Mytiloidea</taxon>
        <taxon>Mytilidae</taxon>
        <taxon>Mytilinae</taxon>
        <taxon>Mytilus</taxon>
    </lineage>
</organism>
<feature type="chain" id="PRO_5035888293" description="C-type lectin domain-containing protein" evidence="2">
    <location>
        <begin position="28"/>
        <end position="325"/>
    </location>
</feature>
<evidence type="ECO:0000313" key="5">
    <source>
        <dbReference type="Proteomes" id="UP000683360"/>
    </source>
</evidence>
<dbReference type="CDD" id="cd00037">
    <property type="entry name" value="CLECT"/>
    <property type="match status" value="2"/>
</dbReference>
<dbReference type="Proteomes" id="UP000683360">
    <property type="component" value="Unassembled WGS sequence"/>
</dbReference>
<dbReference type="SUPFAM" id="SSF56436">
    <property type="entry name" value="C-type lectin-like"/>
    <property type="match status" value="2"/>
</dbReference>
<feature type="signal peptide" evidence="2">
    <location>
        <begin position="1"/>
        <end position="27"/>
    </location>
</feature>
<feature type="domain" description="C-type lectin" evidence="3">
    <location>
        <begin position="213"/>
        <end position="321"/>
    </location>
</feature>
<evidence type="ECO:0000256" key="2">
    <source>
        <dbReference type="SAM" id="SignalP"/>
    </source>
</evidence>
<name>A0A8S3US30_MYTED</name>
<dbReference type="InterPro" id="IPR018378">
    <property type="entry name" value="C-type_lectin_CS"/>
</dbReference>
<dbReference type="AlphaFoldDB" id="A0A8S3US30"/>
<dbReference type="PROSITE" id="PS00615">
    <property type="entry name" value="C_TYPE_LECTIN_1"/>
    <property type="match status" value="1"/>
</dbReference>